<dbReference type="Proteomes" id="UP000298860">
    <property type="component" value="Unassembled WGS sequence"/>
</dbReference>
<proteinExistence type="predicted"/>
<protein>
    <submittedName>
        <fullName evidence="1">Uncharacterized protein</fullName>
    </submittedName>
</protein>
<dbReference type="Gene3D" id="1.10.10.60">
    <property type="entry name" value="Homeodomain-like"/>
    <property type="match status" value="1"/>
</dbReference>
<evidence type="ECO:0000313" key="1">
    <source>
        <dbReference type="EMBL" id="GDY28373.1"/>
    </source>
</evidence>
<gene>
    <name evidence="1" type="ORF">GTS_00060</name>
</gene>
<name>A0A4D4J2Z4_9PSEU</name>
<sequence>MARGFDNVTVAEIAEAEGVAPDTPRVLLAAALITAGSRAIYVAAARRLMVGERTVDLVDGQRRW</sequence>
<accession>A0A4D4J2Z4</accession>
<keyword evidence="2" id="KW-1185">Reference proteome</keyword>
<organism evidence="1 2">
    <name type="scientific">Gandjariella thermophila</name>
    <dbReference type="NCBI Taxonomy" id="1931992"/>
    <lineage>
        <taxon>Bacteria</taxon>
        <taxon>Bacillati</taxon>
        <taxon>Actinomycetota</taxon>
        <taxon>Actinomycetes</taxon>
        <taxon>Pseudonocardiales</taxon>
        <taxon>Pseudonocardiaceae</taxon>
        <taxon>Gandjariella</taxon>
    </lineage>
</organism>
<dbReference type="AlphaFoldDB" id="A0A4D4J2Z4"/>
<evidence type="ECO:0000313" key="2">
    <source>
        <dbReference type="Proteomes" id="UP000298860"/>
    </source>
</evidence>
<comment type="caution">
    <text evidence="1">The sequence shown here is derived from an EMBL/GenBank/DDBJ whole genome shotgun (WGS) entry which is preliminary data.</text>
</comment>
<reference evidence="2" key="1">
    <citation type="submission" date="2019-04" db="EMBL/GenBank/DDBJ databases">
        <title>Draft genome sequence of Pseudonocardiaceae bacterium SL3-2-4.</title>
        <authorList>
            <person name="Ningsih F."/>
            <person name="Yokota A."/>
            <person name="Sakai Y."/>
            <person name="Nanatani K."/>
            <person name="Yabe S."/>
            <person name="Oetari A."/>
            <person name="Sjamsuridzal W."/>
        </authorList>
    </citation>
    <scope>NUCLEOTIDE SEQUENCE [LARGE SCALE GENOMIC DNA]</scope>
    <source>
        <strain evidence="2">SL3-2-4</strain>
    </source>
</reference>
<dbReference type="EMBL" id="BJFL01000001">
    <property type="protein sequence ID" value="GDY28373.1"/>
    <property type="molecule type" value="Genomic_DNA"/>
</dbReference>